<proteinExistence type="predicted"/>
<protein>
    <submittedName>
        <fullName evidence="2">Uncharacterized protein</fullName>
    </submittedName>
</protein>
<gene>
    <name evidence="2" type="ORF">Y10_24350</name>
</gene>
<comment type="caution">
    <text evidence="2">The sequence shown here is derived from an EMBL/GenBank/DDBJ whole genome shotgun (WGS) entry which is preliminary data.</text>
</comment>
<evidence type="ECO:0000313" key="2">
    <source>
        <dbReference type="EMBL" id="GLB50067.1"/>
    </source>
</evidence>
<dbReference type="PROSITE" id="PS51257">
    <property type="entry name" value="PROKAR_LIPOPROTEIN"/>
    <property type="match status" value="1"/>
</dbReference>
<keyword evidence="3" id="KW-1185">Reference proteome</keyword>
<dbReference type="EMBL" id="BRVO01000002">
    <property type="protein sequence ID" value="GLB50067.1"/>
    <property type="molecule type" value="Genomic_DNA"/>
</dbReference>
<accession>A0ABQ5MM81</accession>
<sequence>MKKLNYLFVYIICISLGLSITSCSNDDDGAGEEQQEEEPTTLNYFPLTLDNEWNYDYTDGEDTQILFYTTLDYEGNTFLVTDFVNPFDGGDMTQGFRLSGSTYYGYNGETVIEYNSGIAAMATIDPVEYVFFKDDMEVGETYTTEVAAPTVIESIIDIETTTDFTFVTTILSKEEEMIVNGVTYTDVIGVQLDVNTSLMDVEFDETLIYYFANEVGPIKLESSLGDYTILNYSLN</sequence>
<organism evidence="2 3">
    <name type="scientific">Neptunitalea lumnitzerae</name>
    <dbReference type="NCBI Taxonomy" id="2965509"/>
    <lineage>
        <taxon>Bacteria</taxon>
        <taxon>Pseudomonadati</taxon>
        <taxon>Bacteroidota</taxon>
        <taxon>Flavobacteriia</taxon>
        <taxon>Flavobacteriales</taxon>
        <taxon>Flavobacteriaceae</taxon>
        <taxon>Neptunitalea</taxon>
    </lineage>
</organism>
<reference evidence="2" key="1">
    <citation type="submission" date="2022-07" db="EMBL/GenBank/DDBJ databases">
        <title>Taxonomy of Novel Oxalotrophic and Methylotrophic Bacteria.</title>
        <authorList>
            <person name="Sahin N."/>
            <person name="Tani A."/>
        </authorList>
    </citation>
    <scope>NUCLEOTIDE SEQUENCE</scope>
    <source>
        <strain evidence="2">Y10</strain>
    </source>
</reference>
<feature type="chain" id="PRO_5045438644" evidence="1">
    <location>
        <begin position="25"/>
        <end position="235"/>
    </location>
</feature>
<feature type="signal peptide" evidence="1">
    <location>
        <begin position="1"/>
        <end position="24"/>
    </location>
</feature>
<keyword evidence="1" id="KW-0732">Signal</keyword>
<evidence type="ECO:0000313" key="3">
    <source>
        <dbReference type="Proteomes" id="UP001143543"/>
    </source>
</evidence>
<dbReference type="Proteomes" id="UP001143543">
    <property type="component" value="Unassembled WGS sequence"/>
</dbReference>
<name>A0ABQ5MM81_9FLAO</name>
<evidence type="ECO:0000256" key="1">
    <source>
        <dbReference type="SAM" id="SignalP"/>
    </source>
</evidence>
<dbReference type="RefSeq" id="WP_281765682.1">
    <property type="nucleotide sequence ID" value="NZ_BRVO01000002.1"/>
</dbReference>